<comment type="caution">
    <text evidence="7">The sequence shown here is derived from an EMBL/GenBank/DDBJ whole genome shotgun (WGS) entry which is preliminary data.</text>
</comment>
<dbReference type="SUPFAM" id="SSF57716">
    <property type="entry name" value="Glucocorticoid receptor-like (DNA-binding domain)"/>
    <property type="match status" value="1"/>
</dbReference>
<keyword evidence="2 5" id="KW-0863">Zinc-finger</keyword>
<evidence type="ECO:0000313" key="8">
    <source>
        <dbReference type="Proteomes" id="UP001634394"/>
    </source>
</evidence>
<evidence type="ECO:0000256" key="2">
    <source>
        <dbReference type="ARBA" id="ARBA00022771"/>
    </source>
</evidence>
<dbReference type="InterPro" id="IPR006612">
    <property type="entry name" value="THAP_Znf"/>
</dbReference>
<dbReference type="AlphaFoldDB" id="A0ABD3XWS9"/>
<evidence type="ECO:0000259" key="6">
    <source>
        <dbReference type="PROSITE" id="PS50950"/>
    </source>
</evidence>
<accession>A0ABD3XWS9</accession>
<dbReference type="GO" id="GO:0008270">
    <property type="term" value="F:zinc ion binding"/>
    <property type="evidence" value="ECO:0007669"/>
    <property type="project" value="UniProtKB-KW"/>
</dbReference>
<dbReference type="PROSITE" id="PS50950">
    <property type="entry name" value="ZF_THAP"/>
    <property type="match status" value="1"/>
</dbReference>
<proteinExistence type="predicted"/>
<keyword evidence="8" id="KW-1185">Reference proteome</keyword>
<dbReference type="GO" id="GO:0003677">
    <property type="term" value="F:DNA binding"/>
    <property type="evidence" value="ECO:0007669"/>
    <property type="project" value="UniProtKB-UniRule"/>
</dbReference>
<keyword evidence="3" id="KW-0862">Zinc</keyword>
<evidence type="ECO:0000256" key="3">
    <source>
        <dbReference type="ARBA" id="ARBA00022833"/>
    </source>
</evidence>
<reference evidence="7 8" key="1">
    <citation type="submission" date="2024-11" db="EMBL/GenBank/DDBJ databases">
        <title>Chromosome-level genome assembly of the freshwater bivalve Anodonta woodiana.</title>
        <authorList>
            <person name="Chen X."/>
        </authorList>
    </citation>
    <scope>NUCLEOTIDE SEQUENCE [LARGE SCALE GENOMIC DNA]</scope>
    <source>
        <strain evidence="7">MN2024</strain>
        <tissue evidence="7">Gills</tissue>
    </source>
</reference>
<gene>
    <name evidence="7" type="ORF">ACJMK2_002391</name>
</gene>
<evidence type="ECO:0000256" key="5">
    <source>
        <dbReference type="PROSITE-ProRule" id="PRU00309"/>
    </source>
</evidence>
<name>A0ABD3XWS9_SINWO</name>
<sequence>MVCDCIVVGCSNNNITNPDRRFFVIPVLRKNEDKRELSERRRHEWIRRINRKTINSDTVKSWQRVCSDHFILGGPAGLADFINLDWTPTVKIRYDLQCLSTTLSSDRYKQKQMRQHMKSTAQAV</sequence>
<evidence type="ECO:0000256" key="4">
    <source>
        <dbReference type="ARBA" id="ARBA00023125"/>
    </source>
</evidence>
<dbReference type="EMBL" id="JBJQND010000001">
    <property type="protein sequence ID" value="KAL3890096.1"/>
    <property type="molecule type" value="Genomic_DNA"/>
</dbReference>
<feature type="domain" description="THAP-type" evidence="6">
    <location>
        <begin position="1"/>
        <end position="91"/>
    </location>
</feature>
<dbReference type="Proteomes" id="UP001634394">
    <property type="component" value="Unassembled WGS sequence"/>
</dbReference>
<evidence type="ECO:0000256" key="1">
    <source>
        <dbReference type="ARBA" id="ARBA00022723"/>
    </source>
</evidence>
<protein>
    <recommendedName>
        <fullName evidence="6">THAP-type domain-containing protein</fullName>
    </recommendedName>
</protein>
<evidence type="ECO:0000313" key="7">
    <source>
        <dbReference type="EMBL" id="KAL3890096.1"/>
    </source>
</evidence>
<dbReference type="Pfam" id="PF05485">
    <property type="entry name" value="THAP"/>
    <property type="match status" value="1"/>
</dbReference>
<organism evidence="7 8">
    <name type="scientific">Sinanodonta woodiana</name>
    <name type="common">Chinese pond mussel</name>
    <name type="synonym">Anodonta woodiana</name>
    <dbReference type="NCBI Taxonomy" id="1069815"/>
    <lineage>
        <taxon>Eukaryota</taxon>
        <taxon>Metazoa</taxon>
        <taxon>Spiralia</taxon>
        <taxon>Lophotrochozoa</taxon>
        <taxon>Mollusca</taxon>
        <taxon>Bivalvia</taxon>
        <taxon>Autobranchia</taxon>
        <taxon>Heteroconchia</taxon>
        <taxon>Palaeoheterodonta</taxon>
        <taxon>Unionida</taxon>
        <taxon>Unionoidea</taxon>
        <taxon>Unionidae</taxon>
        <taxon>Unioninae</taxon>
        <taxon>Sinanodonta</taxon>
    </lineage>
</organism>
<keyword evidence="4 5" id="KW-0238">DNA-binding</keyword>
<keyword evidence="1" id="KW-0479">Metal-binding</keyword>